<keyword evidence="7" id="KW-1185">Reference proteome</keyword>
<dbReference type="SUPFAM" id="SSF47762">
    <property type="entry name" value="PAH2 domain"/>
    <property type="match status" value="2"/>
</dbReference>
<dbReference type="InterPro" id="IPR003822">
    <property type="entry name" value="PAH"/>
</dbReference>
<dbReference type="PANTHER" id="PTHR12346:SF33">
    <property type="entry name" value="HISTONE DEACETYLASE INTERACTING DOMAIN-CONTAINING PROTEIN"/>
    <property type="match status" value="1"/>
</dbReference>
<name>A0A3B6FXI3_WHEAT</name>
<sequence>MAQLPGSFPRPEVNDALHFVGQVKEIFASDLAVYDEFLGLLGRFYRGEVAADSRAVLARLFAFLDGHPDLSQSLRAFLRRPFQHGADEPVIREEDRPPKRPKRERRHPHPVDADCAEAMRFLERVKRADAGLYDRVLALLFHVGAEVKLDANQIYDKARRIFGPAHGDLLRGFMAYLPTGRDFLRRRPLPKKEPPEERPAPAPAPKRKAPAAAIPATDAAGKKKPRVDERKTTNRRASPTTVDAPKSGDKFSKFREAWEFETAYTKLVVTMRRTKKALEELKPKPEKKSPEEVKPSSPCHRMRPRTFEELYPGRECREVLREMYGDRLGPMREALEDGARTELALRTIKRRLEKLEQAAVKMTRERRDPARVVRPMCELVVDRVAVLRGRAEAESAAALNRDGPCESPAGMSETKIAGEQCGMI</sequence>
<dbReference type="Pfam" id="PF02671">
    <property type="entry name" value="PAH"/>
    <property type="match status" value="1"/>
</dbReference>
<evidence type="ECO:0000313" key="6">
    <source>
        <dbReference type="EnsemblPlants" id="TraesCS3B02G541400.1.cds1"/>
    </source>
</evidence>
<dbReference type="InterPro" id="IPR039774">
    <property type="entry name" value="Sin3-like"/>
</dbReference>
<dbReference type="OrthoDB" id="692617at2759"/>
<evidence type="ECO:0000256" key="3">
    <source>
        <dbReference type="PROSITE-ProRule" id="PRU00810"/>
    </source>
</evidence>
<dbReference type="Gramene" id="TraesCS3B03G1346900.1">
    <property type="protein sequence ID" value="TraesCS3B03G1346900.1.CDS1"/>
    <property type="gene ID" value="TraesCS3B03G1346900"/>
</dbReference>
<feature type="compositionally biased region" description="Basic and acidic residues" evidence="5">
    <location>
        <begin position="88"/>
        <end position="98"/>
    </location>
</feature>
<feature type="region of interest" description="Disordered" evidence="5">
    <location>
        <begin position="185"/>
        <end position="248"/>
    </location>
</feature>
<dbReference type="PROSITE" id="PS51477">
    <property type="entry name" value="PAH"/>
    <property type="match status" value="2"/>
</dbReference>
<dbReference type="Gramene" id="TraesWEE_scaffold_026775_01G000900.1">
    <property type="protein sequence ID" value="TraesWEE_scaffold_026775_01G000900.1"/>
    <property type="gene ID" value="TraesWEE_scaffold_026775_01G000900"/>
</dbReference>
<evidence type="ECO:0000256" key="5">
    <source>
        <dbReference type="SAM" id="MobiDB-lite"/>
    </source>
</evidence>
<feature type="compositionally biased region" description="Basic and acidic residues" evidence="5">
    <location>
        <begin position="185"/>
        <end position="199"/>
    </location>
</feature>
<dbReference type="Gene3D" id="1.20.1160.11">
    <property type="entry name" value="Paired amphipathic helix"/>
    <property type="match status" value="1"/>
</dbReference>
<dbReference type="InterPro" id="IPR036600">
    <property type="entry name" value="PAH_sf"/>
</dbReference>
<accession>A0A3B6FXI3</accession>
<feature type="compositionally biased region" description="Low complexity" evidence="5">
    <location>
        <begin position="210"/>
        <end position="219"/>
    </location>
</feature>
<comment type="subcellular location">
    <subcellularLocation>
        <location evidence="1 3">Nucleus</location>
    </subcellularLocation>
</comment>
<dbReference type="PANTHER" id="PTHR12346">
    <property type="entry name" value="SIN3B-RELATED"/>
    <property type="match status" value="1"/>
</dbReference>
<evidence type="ECO:0000313" key="7">
    <source>
        <dbReference type="Proteomes" id="UP000019116"/>
    </source>
</evidence>
<protein>
    <recommendedName>
        <fullName evidence="8">Histone deacetylase interacting domain-containing protein</fullName>
    </recommendedName>
</protein>
<dbReference type="GO" id="GO:0000785">
    <property type="term" value="C:chromatin"/>
    <property type="evidence" value="ECO:0000318"/>
    <property type="project" value="GO_Central"/>
</dbReference>
<dbReference type="Gramene" id="TraesCS3B02G541400.1">
    <property type="protein sequence ID" value="TraesCS3B02G541400.1.cds1"/>
    <property type="gene ID" value="TraesCS3B02G541400"/>
</dbReference>
<keyword evidence="2 3" id="KW-0539">Nucleus</keyword>
<dbReference type="STRING" id="4565.A0A3B6FXI3"/>
<feature type="compositionally biased region" description="Basic and acidic residues" evidence="5">
    <location>
        <begin position="282"/>
        <end position="294"/>
    </location>
</feature>
<dbReference type="GO" id="GO:0000122">
    <property type="term" value="P:negative regulation of transcription by RNA polymerase II"/>
    <property type="evidence" value="ECO:0000318"/>
    <property type="project" value="GO_Central"/>
</dbReference>
<dbReference type="GO" id="GO:0000118">
    <property type="term" value="C:histone deacetylase complex"/>
    <property type="evidence" value="ECO:0000318"/>
    <property type="project" value="GO_Central"/>
</dbReference>
<dbReference type="EnsemblPlants" id="TraesCS3B02G541400.1">
    <property type="protein sequence ID" value="TraesCS3B02G541400.1.cds1"/>
    <property type="gene ID" value="TraesCS3B02G541400"/>
</dbReference>
<reference evidence="6" key="2">
    <citation type="submission" date="2018-10" db="UniProtKB">
        <authorList>
            <consortium name="EnsemblPlants"/>
        </authorList>
    </citation>
    <scope>IDENTIFICATION</scope>
</reference>
<proteinExistence type="predicted"/>
<dbReference type="OMA" id="SSPCHRM"/>
<organism evidence="6">
    <name type="scientific">Triticum aestivum</name>
    <name type="common">Wheat</name>
    <dbReference type="NCBI Taxonomy" id="4565"/>
    <lineage>
        <taxon>Eukaryota</taxon>
        <taxon>Viridiplantae</taxon>
        <taxon>Streptophyta</taxon>
        <taxon>Embryophyta</taxon>
        <taxon>Tracheophyta</taxon>
        <taxon>Spermatophyta</taxon>
        <taxon>Magnoliopsida</taxon>
        <taxon>Liliopsida</taxon>
        <taxon>Poales</taxon>
        <taxon>Poaceae</taxon>
        <taxon>BOP clade</taxon>
        <taxon>Pooideae</taxon>
        <taxon>Triticodae</taxon>
        <taxon>Triticeae</taxon>
        <taxon>Triticinae</taxon>
        <taxon>Triticum</taxon>
    </lineage>
</organism>
<dbReference type="GO" id="GO:0003714">
    <property type="term" value="F:transcription corepressor activity"/>
    <property type="evidence" value="ECO:0000318"/>
    <property type="project" value="GO_Central"/>
</dbReference>
<reference evidence="6" key="1">
    <citation type="submission" date="2018-08" db="EMBL/GenBank/DDBJ databases">
        <authorList>
            <person name="Rossello M."/>
        </authorList>
    </citation>
    <scope>NUCLEOTIDE SEQUENCE [LARGE SCALE GENOMIC DNA]</scope>
    <source>
        <strain evidence="6">cv. Chinese Spring</strain>
    </source>
</reference>
<dbReference type="Proteomes" id="UP000019116">
    <property type="component" value="Chromosome 3B"/>
</dbReference>
<evidence type="ECO:0000256" key="2">
    <source>
        <dbReference type="ARBA" id="ARBA00023242"/>
    </source>
</evidence>
<feature type="region of interest" description="Disordered" evidence="5">
    <location>
        <begin position="88"/>
        <end position="109"/>
    </location>
</feature>
<feature type="compositionally biased region" description="Basic residues" evidence="5">
    <location>
        <begin position="99"/>
        <end position="108"/>
    </location>
</feature>
<evidence type="ECO:0000256" key="1">
    <source>
        <dbReference type="ARBA" id="ARBA00004123"/>
    </source>
</evidence>
<evidence type="ECO:0008006" key="8">
    <source>
        <dbReference type="Google" id="ProtNLM"/>
    </source>
</evidence>
<evidence type="ECO:0000256" key="4">
    <source>
        <dbReference type="SAM" id="Coils"/>
    </source>
</evidence>
<feature type="coiled-coil region" evidence="4">
    <location>
        <begin position="338"/>
        <end position="365"/>
    </location>
</feature>
<dbReference type="SMR" id="A0A3B6FXI3"/>
<feature type="region of interest" description="Disordered" evidence="5">
    <location>
        <begin position="282"/>
        <end position="301"/>
    </location>
</feature>
<keyword evidence="4" id="KW-0175">Coiled coil</keyword>
<dbReference type="AlphaFoldDB" id="A0A3B6FXI3"/>